<evidence type="ECO:0000313" key="3">
    <source>
        <dbReference type="EMBL" id="TVY35063.1"/>
    </source>
</evidence>
<sequence length="144" mass="15688">MTPINSILPRAAALVSRNSCYNNNYNSGYGGGYGGSYSCNSAWSRWGRWVLAGILIFIGICFLLVIALCAMRRKRRNRKRYESTTTPMANVQQPVGGGYQNDQPAYARPSEPAPPLYSGNYEAGNAGYYGQQGGVTLPQGAYVK</sequence>
<dbReference type="Proteomes" id="UP000462212">
    <property type="component" value="Unassembled WGS sequence"/>
</dbReference>
<dbReference type="PANTHER" id="PTHR28187">
    <property type="entry name" value="PROTEIN RCR1-RELATED"/>
    <property type="match status" value="1"/>
</dbReference>
<protein>
    <recommendedName>
        <fullName evidence="5">Protein RCR2</fullName>
    </recommendedName>
</protein>
<name>A0A8H8RJ94_9HELO</name>
<keyword evidence="4" id="KW-1185">Reference proteome</keyword>
<feature type="compositionally biased region" description="Polar residues" evidence="1">
    <location>
        <begin position="83"/>
        <end position="93"/>
    </location>
</feature>
<proteinExistence type="predicted"/>
<accession>A0A8H8RJ94</accession>
<keyword evidence="2" id="KW-0472">Membrane</keyword>
<keyword evidence="2" id="KW-1133">Transmembrane helix</keyword>
<keyword evidence="2" id="KW-0812">Transmembrane</keyword>
<feature type="region of interest" description="Disordered" evidence="1">
    <location>
        <begin position="79"/>
        <end position="113"/>
    </location>
</feature>
<evidence type="ECO:0008006" key="5">
    <source>
        <dbReference type="Google" id="ProtNLM"/>
    </source>
</evidence>
<dbReference type="GO" id="GO:0016192">
    <property type="term" value="P:vesicle-mediated transport"/>
    <property type="evidence" value="ECO:0007669"/>
    <property type="project" value="TreeGrafter"/>
</dbReference>
<dbReference type="AlphaFoldDB" id="A0A8H8RJ94"/>
<evidence type="ECO:0000256" key="1">
    <source>
        <dbReference type="SAM" id="MobiDB-lite"/>
    </source>
</evidence>
<evidence type="ECO:0000256" key="2">
    <source>
        <dbReference type="SAM" id="Phobius"/>
    </source>
</evidence>
<evidence type="ECO:0000313" key="4">
    <source>
        <dbReference type="Proteomes" id="UP000462212"/>
    </source>
</evidence>
<reference evidence="3 4" key="1">
    <citation type="submission" date="2018-05" db="EMBL/GenBank/DDBJ databases">
        <title>Genome sequencing and assembly of the regulated plant pathogen Lachnellula willkommii and related sister species for the development of diagnostic species identification markers.</title>
        <authorList>
            <person name="Giroux E."/>
            <person name="Bilodeau G."/>
        </authorList>
    </citation>
    <scope>NUCLEOTIDE SEQUENCE [LARGE SCALE GENOMIC DNA]</scope>
    <source>
        <strain evidence="3 4">CBS 197.66</strain>
    </source>
</reference>
<organism evidence="3 4">
    <name type="scientific">Lachnellula subtilissima</name>
    <dbReference type="NCBI Taxonomy" id="602034"/>
    <lineage>
        <taxon>Eukaryota</taxon>
        <taxon>Fungi</taxon>
        <taxon>Dikarya</taxon>
        <taxon>Ascomycota</taxon>
        <taxon>Pezizomycotina</taxon>
        <taxon>Leotiomycetes</taxon>
        <taxon>Helotiales</taxon>
        <taxon>Lachnaceae</taxon>
        <taxon>Lachnellula</taxon>
    </lineage>
</organism>
<dbReference type="PANTHER" id="PTHR28187:SF1">
    <property type="entry name" value="PROTEIN RCR1-RELATED"/>
    <property type="match status" value="1"/>
</dbReference>
<dbReference type="Pfam" id="PF12273">
    <property type="entry name" value="RCR"/>
    <property type="match status" value="1"/>
</dbReference>
<dbReference type="InterPro" id="IPR020999">
    <property type="entry name" value="Chitin_synth_reg_RCR"/>
</dbReference>
<dbReference type="EMBL" id="QGMJ01000567">
    <property type="protein sequence ID" value="TVY35063.1"/>
    <property type="molecule type" value="Genomic_DNA"/>
</dbReference>
<feature type="transmembrane region" description="Helical" evidence="2">
    <location>
        <begin position="49"/>
        <end position="71"/>
    </location>
</feature>
<comment type="caution">
    <text evidence="3">The sequence shown here is derived from an EMBL/GenBank/DDBJ whole genome shotgun (WGS) entry which is preliminary data.</text>
</comment>
<gene>
    <name evidence="3" type="ORF">LSUB1_G005066</name>
</gene>